<dbReference type="PANTHER" id="PTHR11693">
    <property type="entry name" value="ATP SYNTHASE GAMMA CHAIN"/>
    <property type="match status" value="1"/>
</dbReference>
<dbReference type="SUPFAM" id="SSF52943">
    <property type="entry name" value="ATP synthase (F1-ATPase), gamma subunit"/>
    <property type="match status" value="1"/>
</dbReference>
<dbReference type="InterPro" id="IPR035968">
    <property type="entry name" value="ATP_synth_F1_ATPase_gsu"/>
</dbReference>
<organism evidence="9">
    <name type="scientific">marine sediment metagenome</name>
    <dbReference type="NCBI Taxonomy" id="412755"/>
    <lineage>
        <taxon>unclassified sequences</taxon>
        <taxon>metagenomes</taxon>
        <taxon>ecological metagenomes</taxon>
    </lineage>
</organism>
<evidence type="ECO:0000256" key="7">
    <source>
        <dbReference type="ARBA" id="ARBA00023196"/>
    </source>
</evidence>
<keyword evidence="8" id="KW-0066">ATP synthesis</keyword>
<keyword evidence="3" id="KW-0813">Transport</keyword>
<sequence length="195" mass="21803">MINIRVVRRRIRGIKGIAKITRAMEMIATSKMRRAQESGLAGRPYSEKIIQVLSDLAALVEAGGAARHPLLQRRPVTKIAIVHITPDRGLCGGLVANVNRRTASFILEQEVPVTLVAVGRKGLDFMRRYGRDIRAEFTRLGDRPSLLDTLPISHIIIDDYTNGVIDLVYLVYAQFVSTMVQRPIVRQILPVEPAR</sequence>
<gene>
    <name evidence="9" type="ORF">S03H2_20314</name>
</gene>
<dbReference type="PRINTS" id="PR00126">
    <property type="entry name" value="ATPASEGAMMA"/>
</dbReference>
<dbReference type="PANTHER" id="PTHR11693:SF22">
    <property type="entry name" value="ATP SYNTHASE SUBUNIT GAMMA, MITOCHONDRIAL"/>
    <property type="match status" value="1"/>
</dbReference>
<keyword evidence="5" id="KW-0406">Ion transport</keyword>
<dbReference type="GO" id="GO:0046933">
    <property type="term" value="F:proton-transporting ATP synthase activity, rotational mechanism"/>
    <property type="evidence" value="ECO:0007669"/>
    <property type="project" value="InterPro"/>
</dbReference>
<evidence type="ECO:0000256" key="3">
    <source>
        <dbReference type="ARBA" id="ARBA00022448"/>
    </source>
</evidence>
<dbReference type="AlphaFoldDB" id="X1FUA1"/>
<evidence type="ECO:0000256" key="2">
    <source>
        <dbReference type="ARBA" id="ARBA00007681"/>
    </source>
</evidence>
<evidence type="ECO:0008006" key="10">
    <source>
        <dbReference type="Google" id="ProtNLM"/>
    </source>
</evidence>
<evidence type="ECO:0000256" key="5">
    <source>
        <dbReference type="ARBA" id="ARBA00023065"/>
    </source>
</evidence>
<name>X1FUA1_9ZZZZ</name>
<keyword evidence="6" id="KW-0472">Membrane</keyword>
<evidence type="ECO:0000256" key="8">
    <source>
        <dbReference type="ARBA" id="ARBA00023310"/>
    </source>
</evidence>
<evidence type="ECO:0000313" key="9">
    <source>
        <dbReference type="EMBL" id="GAH36105.1"/>
    </source>
</evidence>
<dbReference type="CDD" id="cd12151">
    <property type="entry name" value="F1-ATPase_gamma"/>
    <property type="match status" value="1"/>
</dbReference>
<dbReference type="Gene3D" id="1.10.287.80">
    <property type="entry name" value="ATP synthase, gamma subunit, helix hairpin domain"/>
    <property type="match status" value="1"/>
</dbReference>
<dbReference type="EMBL" id="BARU01010694">
    <property type="protein sequence ID" value="GAH36105.1"/>
    <property type="molecule type" value="Genomic_DNA"/>
</dbReference>
<dbReference type="InterPro" id="IPR000131">
    <property type="entry name" value="ATP_synth_F1_gsu"/>
</dbReference>
<dbReference type="Gene3D" id="3.40.1380.10">
    <property type="match status" value="1"/>
</dbReference>
<evidence type="ECO:0000256" key="1">
    <source>
        <dbReference type="ARBA" id="ARBA00004170"/>
    </source>
</evidence>
<keyword evidence="4" id="KW-0375">Hydrogen ion transport</keyword>
<dbReference type="GO" id="GO:0045259">
    <property type="term" value="C:proton-transporting ATP synthase complex"/>
    <property type="evidence" value="ECO:0007669"/>
    <property type="project" value="UniProtKB-KW"/>
</dbReference>
<comment type="caution">
    <text evidence="9">The sequence shown here is derived from an EMBL/GenBank/DDBJ whole genome shotgun (WGS) entry which is preliminary data.</text>
</comment>
<accession>X1FUA1</accession>
<keyword evidence="7" id="KW-0139">CF(1)</keyword>
<proteinExistence type="inferred from homology"/>
<protein>
    <recommendedName>
        <fullName evidence="10">F0F1 ATP synthase subunit gamma</fullName>
    </recommendedName>
</protein>
<dbReference type="Pfam" id="PF00231">
    <property type="entry name" value="ATP-synt"/>
    <property type="match status" value="1"/>
</dbReference>
<comment type="similarity">
    <text evidence="2">Belongs to the ATPase gamma chain family.</text>
</comment>
<evidence type="ECO:0000256" key="4">
    <source>
        <dbReference type="ARBA" id="ARBA00022781"/>
    </source>
</evidence>
<evidence type="ECO:0000256" key="6">
    <source>
        <dbReference type="ARBA" id="ARBA00023136"/>
    </source>
</evidence>
<reference evidence="9" key="1">
    <citation type="journal article" date="2014" name="Front. Microbiol.">
        <title>High frequency of phylogenetically diverse reductive dehalogenase-homologous genes in deep subseafloor sedimentary metagenomes.</title>
        <authorList>
            <person name="Kawai M."/>
            <person name="Futagami T."/>
            <person name="Toyoda A."/>
            <person name="Takaki Y."/>
            <person name="Nishi S."/>
            <person name="Hori S."/>
            <person name="Arai W."/>
            <person name="Tsubouchi T."/>
            <person name="Morono Y."/>
            <person name="Uchiyama I."/>
            <person name="Ito T."/>
            <person name="Fujiyama A."/>
            <person name="Inagaki F."/>
            <person name="Takami H."/>
        </authorList>
    </citation>
    <scope>NUCLEOTIDE SEQUENCE</scope>
    <source>
        <strain evidence="9">Expedition CK06-06</strain>
    </source>
</reference>
<comment type="subcellular location">
    <subcellularLocation>
        <location evidence="1">Membrane</location>
        <topology evidence="1">Peripheral membrane protein</topology>
    </subcellularLocation>
</comment>